<dbReference type="NCBIfam" id="TIGR01409">
    <property type="entry name" value="TAT_signal_seq"/>
    <property type="match status" value="1"/>
</dbReference>
<feature type="domain" description="Thioredoxin" evidence="5">
    <location>
        <begin position="41"/>
        <end position="194"/>
    </location>
</feature>
<dbReference type="PROSITE" id="PS51318">
    <property type="entry name" value="TAT"/>
    <property type="match status" value="1"/>
</dbReference>
<dbReference type="InterPro" id="IPR013766">
    <property type="entry name" value="Thioredoxin_domain"/>
</dbReference>
<evidence type="ECO:0000256" key="3">
    <source>
        <dbReference type="ARBA" id="ARBA00023284"/>
    </source>
</evidence>
<dbReference type="PANTHER" id="PTHR42852">
    <property type="entry name" value="THIOL:DISULFIDE INTERCHANGE PROTEIN DSBE"/>
    <property type="match status" value="1"/>
</dbReference>
<evidence type="ECO:0000256" key="1">
    <source>
        <dbReference type="ARBA" id="ARBA00004196"/>
    </source>
</evidence>
<sequence>MTDLPEAPGQGAGTPPPQSPSRRRALYAGAAVAAAAGGAGLAWWRLQPHAVEPGAEAALWAQRFDAPQQGAAALDMQAFRGRPMLVNFWATWCPPCVEELPMLNAFYRAHKEKGWQVVGLAIDQPSAVRQFLARVPLDFPVGLAGLQGTDLGRSLGNLTGGLPFTVLLGADGSIRHRKMGQVTAEDLTQWASLA</sequence>
<evidence type="ECO:0000313" key="6">
    <source>
        <dbReference type="EMBL" id="SFD85459.1"/>
    </source>
</evidence>
<dbReference type="InterPro" id="IPR006311">
    <property type="entry name" value="TAT_signal"/>
</dbReference>
<dbReference type="PROSITE" id="PS00194">
    <property type="entry name" value="THIOREDOXIN_1"/>
    <property type="match status" value="1"/>
</dbReference>
<name>A0A1I1VRN7_9BURK</name>
<dbReference type="STRING" id="32040.SAMN04489710_10799"/>
<dbReference type="GO" id="GO:0030313">
    <property type="term" value="C:cell envelope"/>
    <property type="evidence" value="ECO:0007669"/>
    <property type="project" value="UniProtKB-SubCell"/>
</dbReference>
<feature type="region of interest" description="Disordered" evidence="4">
    <location>
        <begin position="1"/>
        <end position="22"/>
    </location>
</feature>
<dbReference type="InterPro" id="IPR050553">
    <property type="entry name" value="Thioredoxin_ResA/DsbE_sf"/>
</dbReference>
<keyword evidence="7" id="KW-1185">Reference proteome</keyword>
<dbReference type="InterPro" id="IPR013740">
    <property type="entry name" value="Redoxin"/>
</dbReference>
<dbReference type="InterPro" id="IPR019546">
    <property type="entry name" value="TAT_signal_bac_arc"/>
</dbReference>
<protein>
    <submittedName>
        <fullName evidence="6">Tat (Twin-arginine translocation) pathway signal sequence</fullName>
    </submittedName>
</protein>
<dbReference type="EMBL" id="FOMQ01000007">
    <property type="protein sequence ID" value="SFD85459.1"/>
    <property type="molecule type" value="Genomic_DNA"/>
</dbReference>
<dbReference type="PANTHER" id="PTHR42852:SF13">
    <property type="entry name" value="PROTEIN DIPZ"/>
    <property type="match status" value="1"/>
</dbReference>
<dbReference type="GO" id="GO:0017004">
    <property type="term" value="P:cytochrome complex assembly"/>
    <property type="evidence" value="ECO:0007669"/>
    <property type="project" value="UniProtKB-KW"/>
</dbReference>
<dbReference type="Pfam" id="PF08534">
    <property type="entry name" value="Redoxin"/>
    <property type="match status" value="1"/>
</dbReference>
<dbReference type="InterPro" id="IPR036249">
    <property type="entry name" value="Thioredoxin-like_sf"/>
</dbReference>
<keyword evidence="3" id="KW-0676">Redox-active center</keyword>
<evidence type="ECO:0000256" key="4">
    <source>
        <dbReference type="SAM" id="MobiDB-lite"/>
    </source>
</evidence>
<reference evidence="7" key="1">
    <citation type="submission" date="2016-10" db="EMBL/GenBank/DDBJ databases">
        <authorList>
            <person name="Varghese N."/>
            <person name="Submissions S."/>
        </authorList>
    </citation>
    <scope>NUCLEOTIDE SEQUENCE [LARGE SCALE GENOMIC DNA]</scope>
    <source>
        <strain evidence="7">DSM 7481</strain>
    </source>
</reference>
<dbReference type="GO" id="GO:0015036">
    <property type="term" value="F:disulfide oxidoreductase activity"/>
    <property type="evidence" value="ECO:0007669"/>
    <property type="project" value="UniProtKB-ARBA"/>
</dbReference>
<evidence type="ECO:0000256" key="2">
    <source>
        <dbReference type="ARBA" id="ARBA00022748"/>
    </source>
</evidence>
<dbReference type="Proteomes" id="UP000199517">
    <property type="component" value="Unassembled WGS sequence"/>
</dbReference>
<gene>
    <name evidence="6" type="ORF">SAMN04489710_10799</name>
</gene>
<dbReference type="CDD" id="cd02966">
    <property type="entry name" value="TlpA_like_family"/>
    <property type="match status" value="1"/>
</dbReference>
<evidence type="ECO:0000313" key="7">
    <source>
        <dbReference type="Proteomes" id="UP000199517"/>
    </source>
</evidence>
<dbReference type="PROSITE" id="PS51352">
    <property type="entry name" value="THIOREDOXIN_2"/>
    <property type="match status" value="1"/>
</dbReference>
<dbReference type="RefSeq" id="WP_092952717.1">
    <property type="nucleotide sequence ID" value="NZ_FOMQ01000007.1"/>
</dbReference>
<dbReference type="AlphaFoldDB" id="A0A1I1VRN7"/>
<comment type="subcellular location">
    <subcellularLocation>
        <location evidence="1">Cell envelope</location>
    </subcellularLocation>
</comment>
<keyword evidence="2" id="KW-0201">Cytochrome c-type biogenesis</keyword>
<proteinExistence type="predicted"/>
<organism evidence="6 7">
    <name type="scientific">Paracidovorax konjaci</name>
    <dbReference type="NCBI Taxonomy" id="32040"/>
    <lineage>
        <taxon>Bacteria</taxon>
        <taxon>Pseudomonadati</taxon>
        <taxon>Pseudomonadota</taxon>
        <taxon>Betaproteobacteria</taxon>
        <taxon>Burkholderiales</taxon>
        <taxon>Comamonadaceae</taxon>
        <taxon>Paracidovorax</taxon>
    </lineage>
</organism>
<dbReference type="OrthoDB" id="9811352at2"/>
<evidence type="ECO:0000259" key="5">
    <source>
        <dbReference type="PROSITE" id="PS51352"/>
    </source>
</evidence>
<accession>A0A1I1VRN7</accession>
<dbReference type="Gene3D" id="3.40.30.10">
    <property type="entry name" value="Glutaredoxin"/>
    <property type="match status" value="1"/>
</dbReference>
<dbReference type="InterPro" id="IPR017937">
    <property type="entry name" value="Thioredoxin_CS"/>
</dbReference>
<dbReference type="SUPFAM" id="SSF52833">
    <property type="entry name" value="Thioredoxin-like"/>
    <property type="match status" value="1"/>
</dbReference>